<keyword evidence="3 6" id="KW-0227">DNA damage</keyword>
<keyword evidence="4 6" id="KW-0234">DNA repair</keyword>
<feature type="compositionally biased region" description="Low complexity" evidence="7">
    <location>
        <begin position="263"/>
        <end position="282"/>
    </location>
</feature>
<dbReference type="GO" id="GO:0031593">
    <property type="term" value="F:polyubiquitin modification-dependent protein binding"/>
    <property type="evidence" value="ECO:0007669"/>
    <property type="project" value="UniProtKB-UniRule"/>
</dbReference>
<gene>
    <name evidence="10" type="ORF">LLUT_LOCUS21875</name>
</gene>
<comment type="caution">
    <text evidence="10">The sequence shown here is derived from an EMBL/GenBank/DDBJ whole genome shotgun (WGS) entry which is preliminary data.</text>
</comment>
<dbReference type="InterPro" id="IPR029071">
    <property type="entry name" value="Ubiquitin-like_domsf"/>
</dbReference>
<dbReference type="PANTHER" id="PTHR10621:SF35">
    <property type="entry name" value="UBIQUITIN RECEPTOR RAD23C"/>
    <property type="match status" value="1"/>
</dbReference>
<dbReference type="Gene3D" id="1.10.8.10">
    <property type="entry name" value="DNA helicase RuvA subunit, C-terminal domain"/>
    <property type="match status" value="2"/>
</dbReference>
<dbReference type="Gene3D" id="3.10.20.90">
    <property type="entry name" value="Phosphatidylinositol 3-kinase Catalytic Subunit, Chain A, domain 1"/>
    <property type="match status" value="1"/>
</dbReference>
<dbReference type="EMBL" id="CAXHTB010000015">
    <property type="protein sequence ID" value="CAL0320815.1"/>
    <property type="molecule type" value="Genomic_DNA"/>
</dbReference>
<dbReference type="InterPro" id="IPR015360">
    <property type="entry name" value="XPC-bd"/>
</dbReference>
<evidence type="ECO:0000256" key="5">
    <source>
        <dbReference type="ARBA" id="ARBA00023242"/>
    </source>
</evidence>
<keyword evidence="6" id="KW-0963">Cytoplasm</keyword>
<dbReference type="FunFam" id="1.10.10.540:FF:000001">
    <property type="entry name" value="UV excision repair protein RAD23 B"/>
    <property type="match status" value="1"/>
</dbReference>
<dbReference type="Pfam" id="PF09280">
    <property type="entry name" value="XPC-binding"/>
    <property type="match status" value="1"/>
</dbReference>
<evidence type="ECO:0000256" key="7">
    <source>
        <dbReference type="SAM" id="MobiDB-lite"/>
    </source>
</evidence>
<name>A0AAV1XGC4_LUPLU</name>
<dbReference type="GO" id="GO:0005654">
    <property type="term" value="C:nucleoplasm"/>
    <property type="evidence" value="ECO:0007669"/>
    <property type="project" value="TreeGrafter"/>
</dbReference>
<keyword evidence="11" id="KW-1185">Reference proteome</keyword>
<dbReference type="PROSITE" id="PS50053">
    <property type="entry name" value="UBIQUITIN_2"/>
    <property type="match status" value="1"/>
</dbReference>
<dbReference type="SMART" id="SM00727">
    <property type="entry name" value="STI1"/>
    <property type="match status" value="1"/>
</dbReference>
<protein>
    <recommendedName>
        <fullName evidence="6">Ubiquitin receptor RAD23</fullName>
    </recommendedName>
    <alternativeName>
        <fullName evidence="6">DNA repair protein RAD23</fullName>
    </alternativeName>
</protein>
<dbReference type="SUPFAM" id="SSF54236">
    <property type="entry name" value="Ubiquitin-like"/>
    <property type="match status" value="1"/>
</dbReference>
<dbReference type="InterPro" id="IPR006636">
    <property type="entry name" value="STI1_HS-bd"/>
</dbReference>
<dbReference type="CDD" id="cd01805">
    <property type="entry name" value="Ubl_Rad23"/>
    <property type="match status" value="1"/>
</dbReference>
<feature type="compositionally biased region" description="Low complexity" evidence="7">
    <location>
        <begin position="105"/>
        <end position="119"/>
    </location>
</feature>
<feature type="region of interest" description="Disordered" evidence="7">
    <location>
        <begin position="105"/>
        <end position="136"/>
    </location>
</feature>
<proteinExistence type="inferred from homology"/>
<dbReference type="FunFam" id="1.10.8.10:FF:000002">
    <property type="entry name" value="UV excision repair protein RAD23 homolog"/>
    <property type="match status" value="1"/>
</dbReference>
<dbReference type="Pfam" id="PF00240">
    <property type="entry name" value="ubiquitin"/>
    <property type="match status" value="1"/>
</dbReference>
<dbReference type="NCBIfam" id="TIGR00601">
    <property type="entry name" value="rad23"/>
    <property type="match status" value="1"/>
</dbReference>
<keyword evidence="2" id="KW-0677">Repeat</keyword>
<dbReference type="InterPro" id="IPR009060">
    <property type="entry name" value="UBA-like_sf"/>
</dbReference>
<dbReference type="GO" id="GO:0006289">
    <property type="term" value="P:nucleotide-excision repair"/>
    <property type="evidence" value="ECO:0007669"/>
    <property type="project" value="UniProtKB-UniRule"/>
</dbReference>
<evidence type="ECO:0000256" key="3">
    <source>
        <dbReference type="ARBA" id="ARBA00022763"/>
    </source>
</evidence>
<feature type="domain" description="UBA" evidence="8">
    <location>
        <begin position="202"/>
        <end position="245"/>
    </location>
</feature>
<dbReference type="FunFam" id="1.10.8.10:FF:000003">
    <property type="entry name" value="UV excision repair protein RAD23 homolog"/>
    <property type="match status" value="1"/>
</dbReference>
<accession>A0AAV1XGC4</accession>
<dbReference type="InterPro" id="IPR000626">
    <property type="entry name" value="Ubiquitin-like_dom"/>
</dbReference>
<comment type="subcellular location">
    <subcellularLocation>
        <location evidence="6">Nucleus</location>
    </subcellularLocation>
    <subcellularLocation>
        <location evidence="6">Cytoplasm</location>
    </subcellularLocation>
</comment>
<dbReference type="FunFam" id="3.10.20.90:FF:000069">
    <property type="entry name" value="UV excision repair protein RAD23"/>
    <property type="match status" value="1"/>
</dbReference>
<evidence type="ECO:0000256" key="4">
    <source>
        <dbReference type="ARBA" id="ARBA00023204"/>
    </source>
</evidence>
<evidence type="ECO:0000256" key="6">
    <source>
        <dbReference type="RuleBase" id="RU367049"/>
    </source>
</evidence>
<sequence>MKVFVKTLKGTHFEIEVKPEDTVSKCGILLLRMCQCFNFYLRGFCDSMNVSEVKKNIENVQGADVYPAAQQMLIHQGKVLKDATTLEENKVAENSFIVIMLSKSKTSSGGGSATSTTPSVKTPQTSAAPTPLSPVSVAPQAPAATVAPQAPAATVAPLAPAATVAQPAPAPSPAPASIPSSTAVREGSDVYGQAASNLVAGTNLEEIIQEILAMGGGSWTRDTVVRALRAAYNNPERAVEYLYSGIPEQAEATVVAPVPASEQPANPTAAASQTTTQPAPVTSGGPNALPLDLFPQGLPNIGSGAASAGSLDFLRNSQQFQALRAMVQANPQILQPMLQELGKQNPHLMRLIRDHQADFLRLINEPVEGGEGNLLGQLAGGVPQAVTVTPEERQAIERLEAMGFDRATVLEVYFACNKNEELAANYLLDHMHEFDEQ</sequence>
<dbReference type="Pfam" id="PF00627">
    <property type="entry name" value="UBA"/>
    <property type="match status" value="2"/>
</dbReference>
<evidence type="ECO:0000313" key="10">
    <source>
        <dbReference type="EMBL" id="CAL0320815.1"/>
    </source>
</evidence>
<evidence type="ECO:0000256" key="1">
    <source>
        <dbReference type="ARBA" id="ARBA00009878"/>
    </source>
</evidence>
<comment type="similarity">
    <text evidence="1 6">Belongs to the RAD23 family.</text>
</comment>
<dbReference type="PRINTS" id="PR01839">
    <property type="entry name" value="RAD23PROTEIN"/>
</dbReference>
<dbReference type="GO" id="GO:0043130">
    <property type="term" value="F:ubiquitin binding"/>
    <property type="evidence" value="ECO:0007669"/>
    <property type="project" value="UniProtKB-UniRule"/>
</dbReference>
<dbReference type="SMART" id="SM00165">
    <property type="entry name" value="UBA"/>
    <property type="match status" value="2"/>
</dbReference>
<feature type="domain" description="Ubiquitin-like" evidence="9">
    <location>
        <begin position="1"/>
        <end position="106"/>
    </location>
</feature>
<dbReference type="PANTHER" id="PTHR10621">
    <property type="entry name" value="UV EXCISION REPAIR PROTEIN RAD23"/>
    <property type="match status" value="1"/>
</dbReference>
<evidence type="ECO:0000259" key="8">
    <source>
        <dbReference type="PROSITE" id="PS50030"/>
    </source>
</evidence>
<dbReference type="GO" id="GO:0003684">
    <property type="term" value="F:damaged DNA binding"/>
    <property type="evidence" value="ECO:0007669"/>
    <property type="project" value="UniProtKB-UniRule"/>
</dbReference>
<evidence type="ECO:0000313" key="11">
    <source>
        <dbReference type="Proteomes" id="UP001497480"/>
    </source>
</evidence>
<dbReference type="InterPro" id="IPR004806">
    <property type="entry name" value="Rad23"/>
</dbReference>
<dbReference type="GO" id="GO:0005829">
    <property type="term" value="C:cytosol"/>
    <property type="evidence" value="ECO:0007669"/>
    <property type="project" value="TreeGrafter"/>
</dbReference>
<dbReference type="Gene3D" id="1.10.10.540">
    <property type="entry name" value="XPC-binding domain"/>
    <property type="match status" value="1"/>
</dbReference>
<comment type="function">
    <text evidence="6">Multiubiquitin chain receptor involved in modulation of proteasomal degradation. Involved in nucleotide excision repair.</text>
</comment>
<dbReference type="AlphaFoldDB" id="A0AAV1XGC4"/>
<dbReference type="Proteomes" id="UP001497480">
    <property type="component" value="Unassembled WGS sequence"/>
</dbReference>
<dbReference type="InterPro" id="IPR036353">
    <property type="entry name" value="XPC-bd_sf"/>
</dbReference>
<feature type="region of interest" description="Disordered" evidence="7">
    <location>
        <begin position="260"/>
        <end position="287"/>
    </location>
</feature>
<feature type="domain" description="UBA" evidence="8">
    <location>
        <begin position="389"/>
        <end position="430"/>
    </location>
</feature>
<organism evidence="10 11">
    <name type="scientific">Lupinus luteus</name>
    <name type="common">European yellow lupine</name>
    <dbReference type="NCBI Taxonomy" id="3873"/>
    <lineage>
        <taxon>Eukaryota</taxon>
        <taxon>Viridiplantae</taxon>
        <taxon>Streptophyta</taxon>
        <taxon>Embryophyta</taxon>
        <taxon>Tracheophyta</taxon>
        <taxon>Spermatophyta</taxon>
        <taxon>Magnoliopsida</taxon>
        <taxon>eudicotyledons</taxon>
        <taxon>Gunneridae</taxon>
        <taxon>Pentapetalae</taxon>
        <taxon>rosids</taxon>
        <taxon>fabids</taxon>
        <taxon>Fabales</taxon>
        <taxon>Fabaceae</taxon>
        <taxon>Papilionoideae</taxon>
        <taxon>50 kb inversion clade</taxon>
        <taxon>genistoids sensu lato</taxon>
        <taxon>core genistoids</taxon>
        <taxon>Genisteae</taxon>
        <taxon>Lupinus</taxon>
    </lineage>
</organism>
<reference evidence="10 11" key="1">
    <citation type="submission" date="2024-03" db="EMBL/GenBank/DDBJ databases">
        <authorList>
            <person name="Martinez-Hernandez J."/>
        </authorList>
    </citation>
    <scope>NUCLEOTIDE SEQUENCE [LARGE SCALE GENOMIC DNA]</scope>
</reference>
<dbReference type="SMART" id="SM00213">
    <property type="entry name" value="UBQ"/>
    <property type="match status" value="1"/>
</dbReference>
<evidence type="ECO:0000259" key="9">
    <source>
        <dbReference type="PROSITE" id="PS50053"/>
    </source>
</evidence>
<dbReference type="GO" id="GO:0043161">
    <property type="term" value="P:proteasome-mediated ubiquitin-dependent protein catabolic process"/>
    <property type="evidence" value="ECO:0007669"/>
    <property type="project" value="UniProtKB-UniRule"/>
</dbReference>
<dbReference type="SUPFAM" id="SSF46934">
    <property type="entry name" value="UBA-like"/>
    <property type="match status" value="2"/>
</dbReference>
<dbReference type="InterPro" id="IPR015940">
    <property type="entry name" value="UBA"/>
</dbReference>
<dbReference type="GO" id="GO:0070628">
    <property type="term" value="F:proteasome binding"/>
    <property type="evidence" value="ECO:0007669"/>
    <property type="project" value="TreeGrafter"/>
</dbReference>
<keyword evidence="5 6" id="KW-0539">Nucleus</keyword>
<dbReference type="PROSITE" id="PS50030">
    <property type="entry name" value="UBA"/>
    <property type="match status" value="2"/>
</dbReference>
<evidence type="ECO:0000256" key="2">
    <source>
        <dbReference type="ARBA" id="ARBA00022737"/>
    </source>
</evidence>
<dbReference type="SUPFAM" id="SSF101238">
    <property type="entry name" value="XPC-binding domain"/>
    <property type="match status" value="1"/>
</dbReference>